<dbReference type="EMBL" id="BDGG01000002">
    <property type="protein sequence ID" value="GAU92191.1"/>
    <property type="molecule type" value="Genomic_DNA"/>
</dbReference>
<name>A0A1D1URW0_RAMVA</name>
<evidence type="ECO:0000256" key="1">
    <source>
        <dbReference type="SAM" id="MobiDB-lite"/>
    </source>
</evidence>
<gene>
    <name evidence="2" type="primary">RvY_04304-1</name>
    <name evidence="2" type="synonym">RvY_04304.1</name>
    <name evidence="2" type="ORF">RvY_04304</name>
</gene>
<feature type="compositionally biased region" description="Gly residues" evidence="1">
    <location>
        <begin position="32"/>
        <end position="58"/>
    </location>
</feature>
<reference evidence="2 3" key="1">
    <citation type="journal article" date="2016" name="Nat. Commun.">
        <title>Extremotolerant tardigrade genome and improved radiotolerance of human cultured cells by tardigrade-unique protein.</title>
        <authorList>
            <person name="Hashimoto T."/>
            <person name="Horikawa D.D."/>
            <person name="Saito Y."/>
            <person name="Kuwahara H."/>
            <person name="Kozuka-Hata H."/>
            <person name="Shin-I T."/>
            <person name="Minakuchi Y."/>
            <person name="Ohishi K."/>
            <person name="Motoyama A."/>
            <person name="Aizu T."/>
            <person name="Enomoto A."/>
            <person name="Kondo K."/>
            <person name="Tanaka S."/>
            <person name="Hara Y."/>
            <person name="Koshikawa S."/>
            <person name="Sagara H."/>
            <person name="Miura T."/>
            <person name="Yokobori S."/>
            <person name="Miyagawa K."/>
            <person name="Suzuki Y."/>
            <person name="Kubo T."/>
            <person name="Oyama M."/>
            <person name="Kohara Y."/>
            <person name="Fujiyama A."/>
            <person name="Arakawa K."/>
            <person name="Katayama T."/>
            <person name="Toyoda A."/>
            <person name="Kunieda T."/>
        </authorList>
    </citation>
    <scope>NUCLEOTIDE SEQUENCE [LARGE SCALE GENOMIC DNA]</scope>
    <source>
        <strain evidence="2 3">YOKOZUNA-1</strain>
    </source>
</reference>
<evidence type="ECO:0000313" key="2">
    <source>
        <dbReference type="EMBL" id="GAU92191.1"/>
    </source>
</evidence>
<comment type="caution">
    <text evidence="2">The sequence shown here is derived from an EMBL/GenBank/DDBJ whole genome shotgun (WGS) entry which is preliminary data.</text>
</comment>
<evidence type="ECO:0000313" key="3">
    <source>
        <dbReference type="Proteomes" id="UP000186922"/>
    </source>
</evidence>
<protein>
    <submittedName>
        <fullName evidence="2">Uncharacterized protein</fullName>
    </submittedName>
</protein>
<organism evidence="2 3">
    <name type="scientific">Ramazzottius varieornatus</name>
    <name type="common">Water bear</name>
    <name type="synonym">Tardigrade</name>
    <dbReference type="NCBI Taxonomy" id="947166"/>
    <lineage>
        <taxon>Eukaryota</taxon>
        <taxon>Metazoa</taxon>
        <taxon>Ecdysozoa</taxon>
        <taxon>Tardigrada</taxon>
        <taxon>Eutardigrada</taxon>
        <taxon>Parachela</taxon>
        <taxon>Hypsibioidea</taxon>
        <taxon>Ramazzottiidae</taxon>
        <taxon>Ramazzottius</taxon>
    </lineage>
</organism>
<dbReference type="AlphaFoldDB" id="A0A1D1URW0"/>
<proteinExistence type="predicted"/>
<dbReference type="Proteomes" id="UP000186922">
    <property type="component" value="Unassembled WGS sequence"/>
</dbReference>
<sequence length="58" mass="5744">MTRVARMLELETLSMFVSPPAGQNRSLKEATGGSGGSGGSSGSGGSQDEGTGGPKNKM</sequence>
<accession>A0A1D1URW0</accession>
<keyword evidence="3" id="KW-1185">Reference proteome</keyword>
<feature type="region of interest" description="Disordered" evidence="1">
    <location>
        <begin position="15"/>
        <end position="58"/>
    </location>
</feature>